<keyword evidence="5" id="KW-0863">Zinc-finger</keyword>
<evidence type="ECO:0000256" key="8">
    <source>
        <dbReference type="SAM" id="MobiDB-lite"/>
    </source>
</evidence>
<feature type="compositionally biased region" description="Low complexity" evidence="8">
    <location>
        <begin position="133"/>
        <end position="146"/>
    </location>
</feature>
<dbReference type="InterPro" id="IPR012340">
    <property type="entry name" value="NA-bd_OB-fold"/>
</dbReference>
<sequence>MAYDDPRDVKEETILTESSDDELIDLQKEYEAKLQRLKEKKKLEKERKRNRQNDSGDGTVEISRSRSPSPTPGSRNTSRLGIWKKNEETFTVDKVNPNIATKEGAVETRSGITNGTRSGSSGSGANFGNGLRSTSSSGSKSSSFASSFQSTSKAVKSVDPIDREFSFNDIPEQRNIPVEEDSRESRDLHSSVTLRKRYYTPGEVDKLFSDKKILTIEKFFAKVYPPLFTEPQYPNWVLVGTLLSKGETKFTNDSKKSKYMKLSIGNFNNISVDILLFKEAYEKYWKLRVGDVIGILNPTIKPFRMSLNGSAGNTNTNQEKSPRGFNLVLDDSCDCIIEIGSARYFGFCKSIKKDGHRCSTPVDTKKTEYCNFHQELAIRKTGSKRMELNGSITMKSPSKSDGTRQAVYVGSKQQNNKKSTPFSGGIVTDYSQYKSQPDPNLYYSGKAFFKDEYTNPKMLENLAEKRRKLKDAREDDELIKNLNNIKSAASLRSLGLSKPSSKTSDSIITSSSKRNEKIAFNPNIVSKIGFNPAATSTIAHEEEIYKSPTKRRKLLSENIQELFELSSRSNSSKKLTASLRDKMDKKQKWDKNISEYQNYSNNLNSRLESSPFITSERTIQKPDMINSDADSNSDIEIEFTNDADRTKYTTMANGKGTIVNEK</sequence>
<dbReference type="Gene3D" id="2.40.50.140">
    <property type="entry name" value="Nucleic acid-binding proteins"/>
    <property type="match status" value="1"/>
</dbReference>
<dbReference type="Proteomes" id="UP000837801">
    <property type="component" value="Unassembled WGS sequence"/>
</dbReference>
<comment type="similarity">
    <text evidence="2">Belongs to the MCM10 family.</text>
</comment>
<evidence type="ECO:0000256" key="5">
    <source>
        <dbReference type="ARBA" id="ARBA00022771"/>
    </source>
</evidence>
<accession>A0A9P0QLT3</accession>
<protein>
    <submittedName>
        <fullName evidence="11">Minichromosome maintenance protein 10</fullName>
    </submittedName>
</protein>
<dbReference type="GO" id="GO:0043596">
    <property type="term" value="C:nuclear replication fork"/>
    <property type="evidence" value="ECO:0007669"/>
    <property type="project" value="TreeGrafter"/>
</dbReference>
<evidence type="ECO:0000256" key="7">
    <source>
        <dbReference type="ARBA" id="ARBA00023242"/>
    </source>
</evidence>
<keyword evidence="7" id="KW-0539">Nucleus</keyword>
<reference evidence="11" key="1">
    <citation type="submission" date="2022-03" db="EMBL/GenBank/DDBJ databases">
        <authorList>
            <person name="Legras J.-L."/>
            <person name="Devillers H."/>
            <person name="Grondin C."/>
        </authorList>
    </citation>
    <scope>NUCLEOTIDE SEQUENCE</scope>
    <source>
        <strain evidence="11">CLIB 1423</strain>
    </source>
</reference>
<dbReference type="Pfam" id="PF22379">
    <property type="entry name" value="OB_MCM10"/>
    <property type="match status" value="1"/>
</dbReference>
<dbReference type="InterPro" id="IPR040184">
    <property type="entry name" value="Mcm10"/>
</dbReference>
<dbReference type="InterPro" id="IPR055065">
    <property type="entry name" value="OB_MCM10"/>
</dbReference>
<evidence type="ECO:0000259" key="10">
    <source>
        <dbReference type="Pfam" id="PF22379"/>
    </source>
</evidence>
<evidence type="ECO:0000259" key="9">
    <source>
        <dbReference type="Pfam" id="PF09329"/>
    </source>
</evidence>
<proteinExistence type="inferred from homology"/>
<dbReference type="PANTHER" id="PTHR13454:SF11">
    <property type="entry name" value="PROTEIN MCM10 HOMOLOG"/>
    <property type="match status" value="1"/>
</dbReference>
<dbReference type="OrthoDB" id="273123at2759"/>
<evidence type="ECO:0000256" key="1">
    <source>
        <dbReference type="ARBA" id="ARBA00004123"/>
    </source>
</evidence>
<dbReference type="GO" id="GO:0006270">
    <property type="term" value="P:DNA replication initiation"/>
    <property type="evidence" value="ECO:0007669"/>
    <property type="project" value="InterPro"/>
</dbReference>
<evidence type="ECO:0000256" key="4">
    <source>
        <dbReference type="ARBA" id="ARBA00022723"/>
    </source>
</evidence>
<keyword evidence="3" id="KW-0235">DNA replication</keyword>
<dbReference type="Pfam" id="PF09329">
    <property type="entry name" value="zf-primase"/>
    <property type="match status" value="1"/>
</dbReference>
<feature type="compositionally biased region" description="Low complexity" evidence="8">
    <location>
        <begin position="108"/>
        <end position="120"/>
    </location>
</feature>
<evidence type="ECO:0000313" key="12">
    <source>
        <dbReference type="Proteomes" id="UP000837801"/>
    </source>
</evidence>
<dbReference type="GO" id="GO:0003697">
    <property type="term" value="F:single-stranded DNA binding"/>
    <property type="evidence" value="ECO:0007669"/>
    <property type="project" value="InterPro"/>
</dbReference>
<evidence type="ECO:0000256" key="2">
    <source>
        <dbReference type="ARBA" id="ARBA00009679"/>
    </source>
</evidence>
<dbReference type="SUPFAM" id="SSF50249">
    <property type="entry name" value="Nucleic acid-binding proteins"/>
    <property type="match status" value="1"/>
</dbReference>
<evidence type="ECO:0000256" key="6">
    <source>
        <dbReference type="ARBA" id="ARBA00022833"/>
    </source>
</evidence>
<feature type="domain" description="Zinc finger Mcm10/DnaG-type" evidence="9">
    <location>
        <begin position="340"/>
        <end position="385"/>
    </location>
</feature>
<keyword evidence="6" id="KW-0862">Zinc</keyword>
<dbReference type="InterPro" id="IPR015408">
    <property type="entry name" value="Znf_Mcm10/DnaG"/>
</dbReference>
<dbReference type="GO" id="GO:0008270">
    <property type="term" value="F:zinc ion binding"/>
    <property type="evidence" value="ECO:0007669"/>
    <property type="project" value="UniProtKB-KW"/>
</dbReference>
<feature type="domain" description="MCM10 OB-fold" evidence="10">
    <location>
        <begin position="189"/>
        <end position="301"/>
    </location>
</feature>
<comment type="caution">
    <text evidence="11">The sequence shown here is derived from an EMBL/GenBank/DDBJ whole genome shotgun (WGS) entry which is preliminary data.</text>
</comment>
<feature type="compositionally biased region" description="Low complexity" evidence="8">
    <location>
        <begin position="65"/>
        <end position="79"/>
    </location>
</feature>
<feature type="compositionally biased region" description="Basic and acidic residues" evidence="8">
    <location>
        <begin position="35"/>
        <end position="54"/>
    </location>
</feature>
<gene>
    <name evidence="11" type="ORF">CLIB1423_02S10660</name>
</gene>
<name>A0A9P0QLT3_9ASCO</name>
<dbReference type="PANTHER" id="PTHR13454">
    <property type="entry name" value="PROTEIN MCM10 HOMOLOG"/>
    <property type="match status" value="1"/>
</dbReference>
<evidence type="ECO:0000313" key="11">
    <source>
        <dbReference type="EMBL" id="CAH2351029.1"/>
    </source>
</evidence>
<dbReference type="EMBL" id="CAKXYY010000002">
    <property type="protein sequence ID" value="CAH2351029.1"/>
    <property type="molecule type" value="Genomic_DNA"/>
</dbReference>
<keyword evidence="12" id="KW-1185">Reference proteome</keyword>
<dbReference type="GO" id="GO:0003688">
    <property type="term" value="F:DNA replication origin binding"/>
    <property type="evidence" value="ECO:0007669"/>
    <property type="project" value="TreeGrafter"/>
</dbReference>
<comment type="subcellular location">
    <subcellularLocation>
        <location evidence="1">Nucleus</location>
    </subcellularLocation>
</comment>
<evidence type="ECO:0000256" key="3">
    <source>
        <dbReference type="ARBA" id="ARBA00022705"/>
    </source>
</evidence>
<dbReference type="AlphaFoldDB" id="A0A9P0QLT3"/>
<organism evidence="11 12">
    <name type="scientific">[Candida] railenensis</name>
    <dbReference type="NCBI Taxonomy" id="45579"/>
    <lineage>
        <taxon>Eukaryota</taxon>
        <taxon>Fungi</taxon>
        <taxon>Dikarya</taxon>
        <taxon>Ascomycota</taxon>
        <taxon>Saccharomycotina</taxon>
        <taxon>Pichiomycetes</taxon>
        <taxon>Debaryomycetaceae</taxon>
        <taxon>Kurtzmaniella</taxon>
    </lineage>
</organism>
<keyword evidence="4" id="KW-0479">Metal-binding</keyword>
<feature type="region of interest" description="Disordered" evidence="8">
    <location>
        <begin position="35"/>
        <end position="146"/>
    </location>
</feature>